<sequence>MGLTSAAVHAGASWCRHMGEQGQSLVAMKLGVKTLNQLIVRPSLSHPGSLASNYPECGGGGGGGGGGLPTKVKRSKSSVSDGSFRRKVESMKALSLEEAQLDLHKERKTLTRQPPIRSQTFDLGSRSESTNGTGSQSSFIKHNKTFHKLFPDIPESEDLVHAYICAWQKEVPYHGRLYITDTHACFYSSVLLKDTKAVIPVSCIQRVKKQNMALLVPNALSIRTSEGDKFLFVSLRNRDACYQLLCSVSPQLEAGSTNSSPIFSSADNSEKSKLVNSSQSSLDDSFDQHDAAALPRPLLEPTPKEPEKEPVPNGSISSLKSLHTPHSDTSSYCSSSSEQPTEEGVSWMCSVRRRARSLLTQREASTLNTLLVIYLILVMLLLLSSGYIGLRIVALEEQLTSLGALPEFSLRSGYQDT</sequence>
<dbReference type="InterPro" id="IPR004182">
    <property type="entry name" value="GRAM"/>
</dbReference>
<dbReference type="AlphaFoldDB" id="A0AA47M812"/>
<dbReference type="SMART" id="SM00568">
    <property type="entry name" value="GRAM"/>
    <property type="match status" value="1"/>
</dbReference>
<feature type="compositionally biased region" description="Polar residues" evidence="1">
    <location>
        <begin position="116"/>
        <end position="138"/>
    </location>
</feature>
<dbReference type="Proteomes" id="UP001174136">
    <property type="component" value="Unassembled WGS sequence"/>
</dbReference>
<feature type="transmembrane region" description="Helical" evidence="2">
    <location>
        <begin position="371"/>
        <end position="390"/>
    </location>
</feature>
<dbReference type="PANTHER" id="PTHR46645">
    <property type="entry name" value="GRAM DOMAIN-CONTAINING PROTEIN 2B-RELATED"/>
    <property type="match status" value="1"/>
</dbReference>
<keyword evidence="2" id="KW-0812">Transmembrane</keyword>
<dbReference type="CDD" id="cd13220">
    <property type="entry name" value="PH-GRAM_GRAMDC"/>
    <property type="match status" value="1"/>
</dbReference>
<feature type="region of interest" description="Disordered" evidence="1">
    <location>
        <begin position="55"/>
        <end position="85"/>
    </location>
</feature>
<dbReference type="EMBL" id="JAOPHQ010005435">
    <property type="protein sequence ID" value="KAK0135353.1"/>
    <property type="molecule type" value="Genomic_DNA"/>
</dbReference>
<evidence type="ECO:0000313" key="5">
    <source>
        <dbReference type="Proteomes" id="UP001174136"/>
    </source>
</evidence>
<keyword evidence="2" id="KW-0472">Membrane</keyword>
<proteinExistence type="predicted"/>
<feature type="region of interest" description="Disordered" evidence="1">
    <location>
        <begin position="105"/>
        <end position="138"/>
    </location>
</feature>
<dbReference type="Gene3D" id="2.30.29.30">
    <property type="entry name" value="Pleckstrin-homology domain (PH domain)/Phosphotyrosine-binding domain (PTB)"/>
    <property type="match status" value="1"/>
</dbReference>
<feature type="domain" description="GRAM" evidence="3">
    <location>
        <begin position="144"/>
        <end position="211"/>
    </location>
</feature>
<evidence type="ECO:0000259" key="3">
    <source>
        <dbReference type="SMART" id="SM00568"/>
    </source>
</evidence>
<organism evidence="4 5">
    <name type="scientific">Merluccius polli</name>
    <name type="common">Benguela hake</name>
    <name type="synonym">Merluccius cadenati</name>
    <dbReference type="NCBI Taxonomy" id="89951"/>
    <lineage>
        <taxon>Eukaryota</taxon>
        <taxon>Metazoa</taxon>
        <taxon>Chordata</taxon>
        <taxon>Craniata</taxon>
        <taxon>Vertebrata</taxon>
        <taxon>Euteleostomi</taxon>
        <taxon>Actinopterygii</taxon>
        <taxon>Neopterygii</taxon>
        <taxon>Teleostei</taxon>
        <taxon>Neoteleostei</taxon>
        <taxon>Acanthomorphata</taxon>
        <taxon>Zeiogadaria</taxon>
        <taxon>Gadariae</taxon>
        <taxon>Gadiformes</taxon>
        <taxon>Gadoidei</taxon>
        <taxon>Merlucciidae</taxon>
        <taxon>Merluccius</taxon>
    </lineage>
</organism>
<evidence type="ECO:0000313" key="4">
    <source>
        <dbReference type="EMBL" id="KAK0135353.1"/>
    </source>
</evidence>
<evidence type="ECO:0000256" key="2">
    <source>
        <dbReference type="SAM" id="Phobius"/>
    </source>
</evidence>
<feature type="compositionally biased region" description="Gly residues" evidence="1">
    <location>
        <begin position="57"/>
        <end position="68"/>
    </location>
</feature>
<dbReference type="InterPro" id="IPR011993">
    <property type="entry name" value="PH-like_dom_sf"/>
</dbReference>
<accession>A0AA47M812</accession>
<keyword evidence="2" id="KW-1133">Transmembrane helix</keyword>
<reference evidence="4" key="1">
    <citation type="journal article" date="2023" name="Front. Mar. Sci.">
        <title>A new Merluccius polli reference genome to investigate the effects of global change in West African waters.</title>
        <authorList>
            <person name="Mateo J.L."/>
            <person name="Blanco-Fernandez C."/>
            <person name="Garcia-Vazquez E."/>
            <person name="Machado-Schiaffino G."/>
        </authorList>
    </citation>
    <scope>NUCLEOTIDE SEQUENCE</scope>
    <source>
        <strain evidence="4">C29</strain>
        <tissue evidence="4">Fin</tissue>
    </source>
</reference>
<evidence type="ECO:0000256" key="1">
    <source>
        <dbReference type="SAM" id="MobiDB-lite"/>
    </source>
</evidence>
<gene>
    <name evidence="4" type="primary">Gramd2b_0</name>
    <name evidence="4" type="ORF">N1851_028799</name>
</gene>
<protein>
    <submittedName>
        <fullName evidence="4">GRAM domain-containing protein 2B</fullName>
    </submittedName>
</protein>
<feature type="compositionally biased region" description="Low complexity" evidence="1">
    <location>
        <begin position="327"/>
        <end position="337"/>
    </location>
</feature>
<dbReference type="Pfam" id="PF02893">
    <property type="entry name" value="GRAM"/>
    <property type="match status" value="1"/>
</dbReference>
<dbReference type="PANTHER" id="PTHR46645:SF1">
    <property type="entry name" value="GRAM DOMAIN-CONTAINING PROTEIN"/>
    <property type="match status" value="1"/>
</dbReference>
<dbReference type="InterPro" id="IPR052633">
    <property type="entry name" value="GRAM_domain_protein_2B"/>
</dbReference>
<comment type="caution">
    <text evidence="4">The sequence shown here is derived from an EMBL/GenBank/DDBJ whole genome shotgun (WGS) entry which is preliminary data.</text>
</comment>
<name>A0AA47M812_MERPO</name>
<keyword evidence="5" id="KW-1185">Reference proteome</keyword>
<feature type="region of interest" description="Disordered" evidence="1">
    <location>
        <begin position="295"/>
        <end position="340"/>
    </location>
</feature>